<dbReference type="EMBL" id="JAMKPW020000040">
    <property type="protein sequence ID" value="KAK8198505.1"/>
    <property type="molecule type" value="Genomic_DNA"/>
</dbReference>
<accession>A0ACC3S5K0</accession>
<protein>
    <submittedName>
        <fullName evidence="1">Uncharacterized protein</fullName>
    </submittedName>
</protein>
<evidence type="ECO:0000313" key="2">
    <source>
        <dbReference type="Proteomes" id="UP001320706"/>
    </source>
</evidence>
<name>A0ACC3S5K0_9PEZI</name>
<reference evidence="1" key="1">
    <citation type="submission" date="2024-02" db="EMBL/GenBank/DDBJ databases">
        <title>Metagenome Assembled Genome of Zalaria obscura JY119.</title>
        <authorList>
            <person name="Vighnesh L."/>
            <person name="Jagadeeshwari U."/>
            <person name="Venkata Ramana C."/>
            <person name="Sasikala C."/>
        </authorList>
    </citation>
    <scope>NUCLEOTIDE SEQUENCE</scope>
    <source>
        <strain evidence="1">JY119</strain>
    </source>
</reference>
<organism evidence="1 2">
    <name type="scientific">Zalaria obscura</name>
    <dbReference type="NCBI Taxonomy" id="2024903"/>
    <lineage>
        <taxon>Eukaryota</taxon>
        <taxon>Fungi</taxon>
        <taxon>Dikarya</taxon>
        <taxon>Ascomycota</taxon>
        <taxon>Pezizomycotina</taxon>
        <taxon>Dothideomycetes</taxon>
        <taxon>Dothideomycetidae</taxon>
        <taxon>Dothideales</taxon>
        <taxon>Zalariaceae</taxon>
        <taxon>Zalaria</taxon>
    </lineage>
</organism>
<dbReference type="Proteomes" id="UP001320706">
    <property type="component" value="Unassembled WGS sequence"/>
</dbReference>
<proteinExistence type="predicted"/>
<sequence length="152" mass="16265">MSDASRAKATLYVGGLAPQVTTHTLHDAFIPFGEIIDVSIPPPELPSSTEPHRGFGYVEFEHAADAQEAIANMDQSELFGRVIRVNVAKERKAEGEGLGSKTAIWEQEGYLAKYAVSDEDRMAAEGGAPEEEGPADPMQGLEQLDVAGPKLA</sequence>
<gene>
    <name evidence="1" type="ORF">M8818_006372</name>
</gene>
<evidence type="ECO:0000313" key="1">
    <source>
        <dbReference type="EMBL" id="KAK8198505.1"/>
    </source>
</evidence>
<comment type="caution">
    <text evidence="1">The sequence shown here is derived from an EMBL/GenBank/DDBJ whole genome shotgun (WGS) entry which is preliminary data.</text>
</comment>
<keyword evidence="2" id="KW-1185">Reference proteome</keyword>